<dbReference type="SUPFAM" id="SSF47616">
    <property type="entry name" value="GST C-terminal domain-like"/>
    <property type="match status" value="1"/>
</dbReference>
<dbReference type="Pfam" id="PF13417">
    <property type="entry name" value="GST_N_3"/>
    <property type="match status" value="1"/>
</dbReference>
<dbReference type="SUPFAM" id="SSF52833">
    <property type="entry name" value="Thioredoxin-like"/>
    <property type="match status" value="1"/>
</dbReference>
<dbReference type="RefSeq" id="WP_343843395.1">
    <property type="nucleotide sequence ID" value="NZ_BAAAEI010000006.1"/>
</dbReference>
<dbReference type="PROSITE" id="PS50405">
    <property type="entry name" value="GST_CTER"/>
    <property type="match status" value="1"/>
</dbReference>
<dbReference type="Gene3D" id="1.20.1050.10">
    <property type="match status" value="1"/>
</dbReference>
<dbReference type="InterPro" id="IPR010987">
    <property type="entry name" value="Glutathione-S-Trfase_C-like"/>
</dbReference>
<gene>
    <name evidence="3" type="primary">gstA</name>
    <name evidence="3" type="ORF">GCM10009092_13950</name>
</gene>
<comment type="caution">
    <text evidence="3">The sequence shown here is derived from an EMBL/GenBank/DDBJ whole genome shotgun (WGS) entry which is preliminary data.</text>
</comment>
<dbReference type="InterPro" id="IPR036282">
    <property type="entry name" value="Glutathione-S-Trfase_C_sf"/>
</dbReference>
<dbReference type="InterPro" id="IPR036249">
    <property type="entry name" value="Thioredoxin-like_sf"/>
</dbReference>
<organism evidence="3 4">
    <name type="scientific">Bowmanella denitrificans</name>
    <dbReference type="NCBI Taxonomy" id="366582"/>
    <lineage>
        <taxon>Bacteria</taxon>
        <taxon>Pseudomonadati</taxon>
        <taxon>Pseudomonadota</taxon>
        <taxon>Gammaproteobacteria</taxon>
        <taxon>Alteromonadales</taxon>
        <taxon>Alteromonadaceae</taxon>
        <taxon>Bowmanella</taxon>
    </lineage>
</organism>
<keyword evidence="3" id="KW-0808">Transferase</keyword>
<proteinExistence type="predicted"/>
<sequence>MYTLYFSQGACSLGTQVMLRELGQPVELVSKTKLADYLDVNPLGAVPALGVDKQILTEGAAIILYLLNKHANDLLPTEPNARQQSIENLMFANATVHPAYGKLFFIGGTLPDGDAKTLAFNAAAEQINKLWQRVEDKLANQPYLGGHTYSPADILLAVYESWGQYFPVSIEVGPRSRAMIDKIRALPSYQASVAAEQQAA</sequence>
<dbReference type="SFLD" id="SFLDG00358">
    <property type="entry name" value="Main_(cytGST)"/>
    <property type="match status" value="1"/>
</dbReference>
<evidence type="ECO:0000313" key="3">
    <source>
        <dbReference type="EMBL" id="GAA0350758.1"/>
    </source>
</evidence>
<feature type="domain" description="GST N-terminal" evidence="1">
    <location>
        <begin position="1"/>
        <end position="74"/>
    </location>
</feature>
<accession>A0ABP3GNG4</accession>
<dbReference type="InterPro" id="IPR040079">
    <property type="entry name" value="Glutathione_S-Trfase"/>
</dbReference>
<keyword evidence="4" id="KW-1185">Reference proteome</keyword>
<dbReference type="CDD" id="cd03057">
    <property type="entry name" value="GST_N_Beta"/>
    <property type="match status" value="1"/>
</dbReference>
<reference evidence="4" key="1">
    <citation type="journal article" date="2019" name="Int. J. Syst. Evol. Microbiol.">
        <title>The Global Catalogue of Microorganisms (GCM) 10K type strain sequencing project: providing services to taxonomists for standard genome sequencing and annotation.</title>
        <authorList>
            <consortium name="The Broad Institute Genomics Platform"/>
            <consortium name="The Broad Institute Genome Sequencing Center for Infectious Disease"/>
            <person name="Wu L."/>
            <person name="Ma J."/>
        </authorList>
    </citation>
    <scope>NUCLEOTIDE SEQUENCE [LARGE SCALE GENOMIC DNA]</scope>
    <source>
        <strain evidence="4">JCM 13378</strain>
    </source>
</reference>
<feature type="domain" description="GST C-terminal" evidence="2">
    <location>
        <begin position="78"/>
        <end position="200"/>
    </location>
</feature>
<dbReference type="SFLD" id="SFLDS00019">
    <property type="entry name" value="Glutathione_Transferase_(cytos"/>
    <property type="match status" value="1"/>
</dbReference>
<evidence type="ECO:0000259" key="1">
    <source>
        <dbReference type="PROSITE" id="PS50404"/>
    </source>
</evidence>
<evidence type="ECO:0000259" key="2">
    <source>
        <dbReference type="PROSITE" id="PS50405"/>
    </source>
</evidence>
<evidence type="ECO:0000313" key="4">
    <source>
        <dbReference type="Proteomes" id="UP001501757"/>
    </source>
</evidence>
<dbReference type="PANTHER" id="PTHR44051">
    <property type="entry name" value="GLUTATHIONE S-TRANSFERASE-RELATED"/>
    <property type="match status" value="1"/>
</dbReference>
<dbReference type="GO" id="GO:0016740">
    <property type="term" value="F:transferase activity"/>
    <property type="evidence" value="ECO:0007669"/>
    <property type="project" value="UniProtKB-KW"/>
</dbReference>
<dbReference type="PROSITE" id="PS50404">
    <property type="entry name" value="GST_NTER"/>
    <property type="match status" value="1"/>
</dbReference>
<dbReference type="InterPro" id="IPR004045">
    <property type="entry name" value="Glutathione_S-Trfase_N"/>
</dbReference>
<dbReference type="EMBL" id="BAAAEI010000006">
    <property type="protein sequence ID" value="GAA0350758.1"/>
    <property type="molecule type" value="Genomic_DNA"/>
</dbReference>
<protein>
    <submittedName>
        <fullName evidence="3">Glutathione transferase GstA</fullName>
    </submittedName>
</protein>
<dbReference type="Proteomes" id="UP001501757">
    <property type="component" value="Unassembled WGS sequence"/>
</dbReference>
<name>A0ABP3GNG4_9ALTE</name>
<dbReference type="Gene3D" id="3.40.30.10">
    <property type="entry name" value="Glutaredoxin"/>
    <property type="match status" value="1"/>
</dbReference>
<dbReference type="PANTHER" id="PTHR44051:SF8">
    <property type="entry name" value="GLUTATHIONE S-TRANSFERASE GSTA"/>
    <property type="match status" value="1"/>
</dbReference>